<protein>
    <submittedName>
        <fullName evidence="4">Hydrolase of the alpha/beta superfamily</fullName>
    </submittedName>
</protein>
<dbReference type="AlphaFoldDB" id="A0A1U9MD21"/>
<dbReference type="PANTHER" id="PTHR40841">
    <property type="entry name" value="SIDEROPHORE TRIACETYLFUSARININE C ESTERASE"/>
    <property type="match status" value="1"/>
</dbReference>
<feature type="region of interest" description="Disordered" evidence="3">
    <location>
        <begin position="518"/>
        <end position="538"/>
    </location>
</feature>
<gene>
    <name evidence="4" type="ORF">BBC0178_017430</name>
</gene>
<dbReference type="InterPro" id="IPR000801">
    <property type="entry name" value="Esterase-like"/>
</dbReference>
<dbReference type="InterPro" id="IPR029058">
    <property type="entry name" value="AB_hydrolase_fold"/>
</dbReference>
<evidence type="ECO:0000256" key="3">
    <source>
        <dbReference type="SAM" id="MobiDB-lite"/>
    </source>
</evidence>
<dbReference type="PANTHER" id="PTHR40841:SF2">
    <property type="entry name" value="SIDEROPHORE-DEGRADING ESTERASE (EUROFUNG)"/>
    <property type="match status" value="1"/>
</dbReference>
<dbReference type="Gene3D" id="3.40.50.1820">
    <property type="entry name" value="alpha/beta hydrolase"/>
    <property type="match status" value="1"/>
</dbReference>
<keyword evidence="2 4" id="KW-0378">Hydrolase</keyword>
<proteinExistence type="inferred from homology"/>
<feature type="compositionally biased region" description="Basic and acidic residues" evidence="3">
    <location>
        <begin position="261"/>
        <end position="288"/>
    </location>
</feature>
<feature type="compositionally biased region" description="Basic and acidic residues" evidence="3">
    <location>
        <begin position="520"/>
        <end position="533"/>
    </location>
</feature>
<feature type="region of interest" description="Disordered" evidence="3">
    <location>
        <begin position="251"/>
        <end position="326"/>
    </location>
</feature>
<evidence type="ECO:0000256" key="2">
    <source>
        <dbReference type="ARBA" id="ARBA00022801"/>
    </source>
</evidence>
<dbReference type="Pfam" id="PF00756">
    <property type="entry name" value="Esterase"/>
    <property type="match status" value="1"/>
</dbReference>
<dbReference type="KEGG" id="bapa:BBC0178_017430"/>
<comment type="similarity">
    <text evidence="1">Belongs to the esterase D family.</text>
</comment>
<reference evidence="4 5" key="1">
    <citation type="submission" date="2016-11" db="EMBL/GenBank/DDBJ databases">
        <title>Comparative genomics of Bartonella apis.</title>
        <authorList>
            <person name="Engel P."/>
        </authorList>
    </citation>
    <scope>NUCLEOTIDE SEQUENCE [LARGE SCALE GENOMIC DNA]</scope>
    <source>
        <strain evidence="4 5">BBC0178</strain>
    </source>
</reference>
<evidence type="ECO:0000313" key="4">
    <source>
        <dbReference type="EMBL" id="AQT43195.1"/>
    </source>
</evidence>
<accession>A0A1U9MD21</accession>
<dbReference type="GO" id="GO:0016788">
    <property type="term" value="F:hydrolase activity, acting on ester bonds"/>
    <property type="evidence" value="ECO:0007669"/>
    <property type="project" value="TreeGrafter"/>
</dbReference>
<organism evidence="4 5">
    <name type="scientific">Bartonella apihabitans</name>
    <dbReference type="NCBI Taxonomy" id="2750929"/>
    <lineage>
        <taxon>Bacteria</taxon>
        <taxon>Pseudomonadati</taxon>
        <taxon>Pseudomonadota</taxon>
        <taxon>Alphaproteobacteria</taxon>
        <taxon>Hyphomicrobiales</taxon>
        <taxon>Bartonellaceae</taxon>
        <taxon>Bartonella</taxon>
    </lineage>
</organism>
<dbReference type="EMBL" id="CP015820">
    <property type="protein sequence ID" value="AQT43195.1"/>
    <property type="molecule type" value="Genomic_DNA"/>
</dbReference>
<sequence length="600" mass="65917">MCRFFKNRPSLFPANGLFPKNVFAPANSLTLENAPFQAIVFVREKSLALAKLENLAEARSLESCFSGTRRFISSPRFVREKQGVNVRVERMGIVTGERAGIVPAEKAGDIRAEQAENVPAERAGIVTVERTGIVPAERTGIVTAEKAGDIRAEQAENVPAERAGIVPAEKAGDIRAQRAGVCRLQVLPFSRVPLSCFSFSCLKMSALVVAGLFFGLSCSFANVTNEHTEKMRILTKDIDVSFVDGHIALLPTDEAQNPAGNKEDEKENKAESPTKTGGEKSDELKTSDGFHGAGNNGSESAVLENADEKSDQGINTAQATSEETIKAGKRHENGEIRRYRLFIAVPEKPAPREGFPLVLLLDGNTTFKPAIRQAPDAVIVAIGYSTDEKKEIVKRRFYDLTSYAPADKIPLREGMEAPKTGGEEEFRSLIEKKILPEILMELPVNRNNITFFGHSLGGLFVMKSFLSAESHGFSTYCAADPSIWWNGHEFMEKLAAYNKPEGLKSRLLIETSGIKTHHKNVTEPNKKPVKDLHSGPNGKDVSEILRKAKAVDNTFYSFSDKNHGTMLSPAIKDCLQFALNAKNFKQQKFPPNSLQPVEKK</sequence>
<feature type="compositionally biased region" description="Polar residues" evidence="3">
    <location>
        <begin position="312"/>
        <end position="322"/>
    </location>
</feature>
<name>A0A1U9MD21_9HYPH</name>
<dbReference type="Proteomes" id="UP000189660">
    <property type="component" value="Chromosome"/>
</dbReference>
<keyword evidence="5" id="KW-1185">Reference proteome</keyword>
<evidence type="ECO:0000313" key="5">
    <source>
        <dbReference type="Proteomes" id="UP000189660"/>
    </source>
</evidence>
<dbReference type="InterPro" id="IPR052558">
    <property type="entry name" value="Siderophore_Hydrolase_D"/>
</dbReference>
<evidence type="ECO:0000256" key="1">
    <source>
        <dbReference type="ARBA" id="ARBA00005622"/>
    </source>
</evidence>
<dbReference type="SUPFAM" id="SSF53474">
    <property type="entry name" value="alpha/beta-Hydrolases"/>
    <property type="match status" value="1"/>
</dbReference>